<dbReference type="Pfam" id="PF13855">
    <property type="entry name" value="LRR_8"/>
    <property type="match status" value="2"/>
</dbReference>
<dbReference type="InterPro" id="IPR000372">
    <property type="entry name" value="LRRNT"/>
</dbReference>
<feature type="signal peptide" evidence="5">
    <location>
        <begin position="1"/>
        <end position="28"/>
    </location>
</feature>
<feature type="transmembrane region" description="Helical" evidence="4">
    <location>
        <begin position="364"/>
        <end position="390"/>
    </location>
</feature>
<keyword evidence="3" id="KW-0677">Repeat</keyword>
<evidence type="ECO:0000256" key="2">
    <source>
        <dbReference type="ARBA" id="ARBA00022729"/>
    </source>
</evidence>
<evidence type="ECO:0000256" key="3">
    <source>
        <dbReference type="ARBA" id="ARBA00022737"/>
    </source>
</evidence>
<dbReference type="STRING" id="307972.A0A2G8KCT6"/>
<sequence length="413" mass="45586">MARTDSTFSARRFGLLVICTVFIMTSSASDCPEKCVCDSEFTVVDCSHQELTSVPRDIPLTTTTLNLEGNQLSFLNSSDFENLDSLTDLILSDNNLQSIQNGTFSIQSSLVRLMLDGNLLESVDNETFQGTDNLEVLNMDSNNEMSVAPSTFQSISNLRQLSVQDTTFVSDYDFSGLTKLEMLEISSCHLEQLDPNNFKELNSLTDFYANENNLTDFNFVHNLPNLKKLCMSSNLLTEIQARAFENNKNLAKVILDQNAISTLASESFVGPKQIILIKLTLNQLETFPEDAFGELNGNESMRVDLEGNDLNCNQDMSWITSFVNKDIFRKATCSSPTCLTGRDITTLASCDFDCDKEVSGGDAMLGLIIALSVVSCLLISLCALMCVRCIRHGHVQSRYKTLGEVGITSSAPI</sequence>
<dbReference type="PROSITE" id="PS51450">
    <property type="entry name" value="LRR"/>
    <property type="match status" value="1"/>
</dbReference>
<gene>
    <name evidence="7" type="ORF">BSL78_17374</name>
</gene>
<proteinExistence type="predicted"/>
<evidence type="ECO:0000259" key="6">
    <source>
        <dbReference type="SMART" id="SM00013"/>
    </source>
</evidence>
<dbReference type="SUPFAM" id="SSF52058">
    <property type="entry name" value="L domain-like"/>
    <property type="match status" value="1"/>
</dbReference>
<dbReference type="OrthoDB" id="2015831at2759"/>
<dbReference type="SMART" id="SM00369">
    <property type="entry name" value="LRR_TYP"/>
    <property type="match status" value="6"/>
</dbReference>
<dbReference type="InterPro" id="IPR032675">
    <property type="entry name" value="LRR_dom_sf"/>
</dbReference>
<evidence type="ECO:0000313" key="8">
    <source>
        <dbReference type="Proteomes" id="UP000230750"/>
    </source>
</evidence>
<evidence type="ECO:0000256" key="1">
    <source>
        <dbReference type="ARBA" id="ARBA00022614"/>
    </source>
</evidence>
<keyword evidence="1" id="KW-0433">Leucine-rich repeat</keyword>
<evidence type="ECO:0000256" key="4">
    <source>
        <dbReference type="SAM" id="Phobius"/>
    </source>
</evidence>
<keyword evidence="4" id="KW-1133">Transmembrane helix</keyword>
<dbReference type="EMBL" id="MRZV01000688">
    <property type="protein sequence ID" value="PIK45769.1"/>
    <property type="molecule type" value="Genomic_DNA"/>
</dbReference>
<dbReference type="AlphaFoldDB" id="A0A2G8KCT6"/>
<dbReference type="Pfam" id="PF01462">
    <property type="entry name" value="LRRNT"/>
    <property type="match status" value="1"/>
</dbReference>
<organism evidence="7 8">
    <name type="scientific">Stichopus japonicus</name>
    <name type="common">Sea cucumber</name>
    <dbReference type="NCBI Taxonomy" id="307972"/>
    <lineage>
        <taxon>Eukaryota</taxon>
        <taxon>Metazoa</taxon>
        <taxon>Echinodermata</taxon>
        <taxon>Eleutherozoa</taxon>
        <taxon>Echinozoa</taxon>
        <taxon>Holothuroidea</taxon>
        <taxon>Aspidochirotacea</taxon>
        <taxon>Aspidochirotida</taxon>
        <taxon>Stichopodidae</taxon>
        <taxon>Apostichopus</taxon>
    </lineage>
</organism>
<dbReference type="PANTHER" id="PTHR24369:SF210">
    <property type="entry name" value="CHAOPTIN-RELATED"/>
    <property type="match status" value="1"/>
</dbReference>
<name>A0A2G8KCT6_STIJA</name>
<feature type="domain" description="LRRNT" evidence="6">
    <location>
        <begin position="30"/>
        <end position="64"/>
    </location>
</feature>
<keyword evidence="2 5" id="KW-0732">Signal</keyword>
<dbReference type="GO" id="GO:0005886">
    <property type="term" value="C:plasma membrane"/>
    <property type="evidence" value="ECO:0007669"/>
    <property type="project" value="TreeGrafter"/>
</dbReference>
<keyword evidence="4" id="KW-0812">Transmembrane</keyword>
<dbReference type="Proteomes" id="UP000230750">
    <property type="component" value="Unassembled WGS sequence"/>
</dbReference>
<dbReference type="InterPro" id="IPR003591">
    <property type="entry name" value="Leu-rich_rpt_typical-subtyp"/>
</dbReference>
<protein>
    <submittedName>
        <fullName evidence="7">Putative slit-like 3 protein-like</fullName>
    </submittedName>
</protein>
<reference evidence="7 8" key="1">
    <citation type="journal article" date="2017" name="PLoS Biol.">
        <title>The sea cucumber genome provides insights into morphological evolution and visceral regeneration.</title>
        <authorList>
            <person name="Zhang X."/>
            <person name="Sun L."/>
            <person name="Yuan J."/>
            <person name="Sun Y."/>
            <person name="Gao Y."/>
            <person name="Zhang L."/>
            <person name="Li S."/>
            <person name="Dai H."/>
            <person name="Hamel J.F."/>
            <person name="Liu C."/>
            <person name="Yu Y."/>
            <person name="Liu S."/>
            <person name="Lin W."/>
            <person name="Guo K."/>
            <person name="Jin S."/>
            <person name="Xu P."/>
            <person name="Storey K.B."/>
            <person name="Huan P."/>
            <person name="Zhang T."/>
            <person name="Zhou Y."/>
            <person name="Zhang J."/>
            <person name="Lin C."/>
            <person name="Li X."/>
            <person name="Xing L."/>
            <person name="Huo D."/>
            <person name="Sun M."/>
            <person name="Wang L."/>
            <person name="Mercier A."/>
            <person name="Li F."/>
            <person name="Yang H."/>
            <person name="Xiang J."/>
        </authorList>
    </citation>
    <scope>NUCLEOTIDE SEQUENCE [LARGE SCALE GENOMIC DNA]</scope>
    <source>
        <strain evidence="7">Shaxun</strain>
        <tissue evidence="7">Muscle</tissue>
    </source>
</reference>
<dbReference type="PANTHER" id="PTHR24369">
    <property type="entry name" value="ANTIGEN BSP, PUTATIVE-RELATED"/>
    <property type="match status" value="1"/>
</dbReference>
<dbReference type="InterPro" id="IPR001611">
    <property type="entry name" value="Leu-rich_rpt"/>
</dbReference>
<dbReference type="SMART" id="SM00013">
    <property type="entry name" value="LRRNT"/>
    <property type="match status" value="1"/>
</dbReference>
<keyword evidence="8" id="KW-1185">Reference proteome</keyword>
<dbReference type="Gene3D" id="3.80.10.10">
    <property type="entry name" value="Ribonuclease Inhibitor"/>
    <property type="match status" value="2"/>
</dbReference>
<feature type="chain" id="PRO_5013748548" evidence="5">
    <location>
        <begin position="29"/>
        <end position="413"/>
    </location>
</feature>
<evidence type="ECO:0000313" key="7">
    <source>
        <dbReference type="EMBL" id="PIK45769.1"/>
    </source>
</evidence>
<dbReference type="FunFam" id="3.80.10.10:FF:000082">
    <property type="entry name" value="Leucine-rich repeat-containing 24"/>
    <property type="match status" value="1"/>
</dbReference>
<evidence type="ECO:0000256" key="5">
    <source>
        <dbReference type="SAM" id="SignalP"/>
    </source>
</evidence>
<comment type="caution">
    <text evidence="7">The sequence shown here is derived from an EMBL/GenBank/DDBJ whole genome shotgun (WGS) entry which is preliminary data.</text>
</comment>
<dbReference type="InterPro" id="IPR050541">
    <property type="entry name" value="LRR_TM_domain-containing"/>
</dbReference>
<accession>A0A2G8KCT6</accession>
<keyword evidence="4" id="KW-0472">Membrane</keyword>